<dbReference type="GO" id="GO:0006508">
    <property type="term" value="P:proteolysis"/>
    <property type="evidence" value="ECO:0007669"/>
    <property type="project" value="UniProtKB-KW"/>
</dbReference>
<evidence type="ECO:0000313" key="12">
    <source>
        <dbReference type="Proteomes" id="UP000193622"/>
    </source>
</evidence>
<evidence type="ECO:0000256" key="2">
    <source>
        <dbReference type="ARBA" id="ARBA00022670"/>
    </source>
</evidence>
<reference evidence="9 11" key="2">
    <citation type="submission" date="2016-04" db="EMBL/GenBank/DDBJ databases">
        <title>Draft Genome Sequences of Staphylococcus capitis Strain H36, S. capitis Strain H65, S. cohnii Strain H62, S. hominis Strain H69, Mycobacterium iranicum Strain H39, Plantibacter sp. Strain H53, Pseudomonas oryzihabitans Strain H72, and Microbacterium sp. Strain H83, isolated from residential settings.</title>
        <authorList>
            <person name="Lymperopoulou D."/>
            <person name="Adams R.I."/>
            <person name="Lindow S."/>
            <person name="Coil D.A."/>
            <person name="Jospin G."/>
            <person name="Eisen J.A."/>
        </authorList>
    </citation>
    <scope>NUCLEOTIDE SEQUENCE [LARGE SCALE GENOMIC DNA]</scope>
    <source>
        <strain evidence="9 11">H39</strain>
    </source>
</reference>
<evidence type="ECO:0000313" key="11">
    <source>
        <dbReference type="Proteomes" id="UP000078396"/>
    </source>
</evidence>
<gene>
    <name evidence="9" type="ORF">A4X20_14940</name>
    <name evidence="10" type="ORF">AWC12_29805</name>
</gene>
<keyword evidence="4" id="KW-0788">Thiol protease</keyword>
<evidence type="ECO:0000313" key="10">
    <source>
        <dbReference type="EMBL" id="ORV81028.1"/>
    </source>
</evidence>
<protein>
    <submittedName>
        <fullName evidence="9">Endopeptidase</fullName>
    </submittedName>
</protein>
<dbReference type="PANTHER" id="PTHR47359:SF3">
    <property type="entry name" value="NLP_P60 DOMAIN-CONTAINING PROTEIN-RELATED"/>
    <property type="match status" value="1"/>
</dbReference>
<evidence type="ECO:0000256" key="7">
    <source>
        <dbReference type="SAM" id="SignalP"/>
    </source>
</evidence>
<proteinExistence type="inferred from homology"/>
<dbReference type="InterPro" id="IPR038765">
    <property type="entry name" value="Papain-like_cys_pep_sf"/>
</dbReference>
<dbReference type="NCBIfam" id="NF038345">
    <property type="entry name" value="wall_hydro_RipC"/>
    <property type="match status" value="1"/>
</dbReference>
<dbReference type="EMBL" id="LWCS01000013">
    <property type="protein sequence ID" value="OAN40425.1"/>
    <property type="molecule type" value="Genomic_DNA"/>
</dbReference>
<dbReference type="Proteomes" id="UP000193622">
    <property type="component" value="Unassembled WGS sequence"/>
</dbReference>
<feature type="chain" id="PRO_5038213648" evidence="7">
    <location>
        <begin position="23"/>
        <end position="356"/>
    </location>
</feature>
<comment type="similarity">
    <text evidence="1">Belongs to the peptidase C40 family.</text>
</comment>
<keyword evidence="5" id="KW-0175">Coiled coil</keyword>
<accession>A0A178LZQ0</accession>
<feature type="coiled-coil region" evidence="5">
    <location>
        <begin position="30"/>
        <end position="57"/>
    </location>
</feature>
<evidence type="ECO:0000313" key="9">
    <source>
        <dbReference type="EMBL" id="OAN40425.1"/>
    </source>
</evidence>
<keyword evidence="2" id="KW-0645">Protease</keyword>
<dbReference type="PANTHER" id="PTHR47359">
    <property type="entry name" value="PEPTIDOGLYCAN DL-ENDOPEPTIDASE CWLO"/>
    <property type="match status" value="1"/>
</dbReference>
<evidence type="ECO:0000256" key="1">
    <source>
        <dbReference type="ARBA" id="ARBA00007074"/>
    </source>
</evidence>
<dbReference type="STRING" id="912594.AWC12_29805"/>
<evidence type="ECO:0000256" key="6">
    <source>
        <dbReference type="SAM" id="MobiDB-lite"/>
    </source>
</evidence>
<dbReference type="AlphaFoldDB" id="A0A178LZQ0"/>
<dbReference type="Pfam" id="PF00877">
    <property type="entry name" value="NLPC_P60"/>
    <property type="match status" value="1"/>
</dbReference>
<sequence>MLRSVIALLTLAVLTVGASSVAGVVSADPAADALARMAELSRQAEQASEELYSAELDLDLKVEAQRAAEEKLAEDLGRAEAASADLRSYQAAVDRVAVAEYVSGPSGNISATLGAGSPQELLDRLSVQRVMSGQMRDAMTQFSAARTRAAAAEDESRVAAAQARAATDATAKVRADIQRRQGDLRTQISSVEAQYAALTTEQRAVLAAPGPPPPSGAAPPPPSDIVAMPNPDGAVPGPPAGTGGGAAVVQTALSRVGSPYVWGGNGPNAFDCSGLIKWSFLQQGKSLPRSSQALASGGQPVALEALLPGDIVTFYSDASHAGIYIGDGMMVHASTYGTPVKVAPITMAPIYNARRY</sequence>
<dbReference type="InterPro" id="IPR051794">
    <property type="entry name" value="PG_Endopeptidase_C40"/>
</dbReference>
<organism evidence="9 11">
    <name type="scientific">Mycolicibacterium iranicum</name>
    <name type="common">Mycobacterium iranicum</name>
    <dbReference type="NCBI Taxonomy" id="912594"/>
    <lineage>
        <taxon>Bacteria</taxon>
        <taxon>Bacillati</taxon>
        <taxon>Actinomycetota</taxon>
        <taxon>Actinomycetes</taxon>
        <taxon>Mycobacteriales</taxon>
        <taxon>Mycobacteriaceae</taxon>
        <taxon>Mycolicibacterium</taxon>
    </lineage>
</organism>
<dbReference type="Gene3D" id="3.90.1720.10">
    <property type="entry name" value="endopeptidase domain like (from Nostoc punctiforme)"/>
    <property type="match status" value="1"/>
</dbReference>
<dbReference type="InterPro" id="IPR000064">
    <property type="entry name" value="NLP_P60_dom"/>
</dbReference>
<keyword evidence="7" id="KW-0732">Signal</keyword>
<reference evidence="10 12" key="1">
    <citation type="submission" date="2016-01" db="EMBL/GenBank/DDBJ databases">
        <title>The new phylogeny of the genus Mycobacterium.</title>
        <authorList>
            <person name="Tarcisio F."/>
            <person name="Conor M."/>
            <person name="Antonella G."/>
            <person name="Elisabetta G."/>
            <person name="Giulia F.S."/>
            <person name="Sara T."/>
            <person name="Anna F."/>
            <person name="Clotilde B."/>
            <person name="Roberto B."/>
            <person name="Veronica D.S."/>
            <person name="Fabio R."/>
            <person name="Monica P."/>
            <person name="Olivier J."/>
            <person name="Enrico T."/>
            <person name="Nicola S."/>
        </authorList>
    </citation>
    <scope>NUCLEOTIDE SEQUENCE [LARGE SCALE GENOMIC DNA]</scope>
    <source>
        <strain evidence="10 12">DSM 45541</strain>
    </source>
</reference>
<feature type="region of interest" description="Disordered" evidence="6">
    <location>
        <begin position="206"/>
        <end position="230"/>
    </location>
</feature>
<feature type="domain" description="NlpC/P60" evidence="8">
    <location>
        <begin position="242"/>
        <end position="356"/>
    </location>
</feature>
<name>A0A178LZQ0_MYCIR</name>
<evidence type="ECO:0000256" key="5">
    <source>
        <dbReference type="SAM" id="Coils"/>
    </source>
</evidence>
<feature type="compositionally biased region" description="Pro residues" evidence="6">
    <location>
        <begin position="209"/>
        <end position="223"/>
    </location>
</feature>
<evidence type="ECO:0000256" key="4">
    <source>
        <dbReference type="ARBA" id="ARBA00022807"/>
    </source>
</evidence>
<evidence type="ECO:0000256" key="3">
    <source>
        <dbReference type="ARBA" id="ARBA00022801"/>
    </source>
</evidence>
<keyword evidence="3" id="KW-0378">Hydrolase</keyword>
<dbReference type="GO" id="GO:0008234">
    <property type="term" value="F:cysteine-type peptidase activity"/>
    <property type="evidence" value="ECO:0007669"/>
    <property type="project" value="UniProtKB-KW"/>
</dbReference>
<feature type="signal peptide" evidence="7">
    <location>
        <begin position="1"/>
        <end position="22"/>
    </location>
</feature>
<dbReference type="eggNOG" id="COG0791">
    <property type="taxonomic scope" value="Bacteria"/>
</dbReference>
<comment type="caution">
    <text evidence="9">The sequence shown here is derived from an EMBL/GenBank/DDBJ whole genome shotgun (WGS) entry which is preliminary data.</text>
</comment>
<dbReference type="SUPFAM" id="SSF54001">
    <property type="entry name" value="Cysteine proteinases"/>
    <property type="match status" value="1"/>
</dbReference>
<dbReference type="PROSITE" id="PS51935">
    <property type="entry name" value="NLPC_P60"/>
    <property type="match status" value="1"/>
</dbReference>
<evidence type="ECO:0000259" key="8">
    <source>
        <dbReference type="PROSITE" id="PS51935"/>
    </source>
</evidence>
<dbReference type="EMBL" id="LQPC01000079">
    <property type="protein sequence ID" value="ORV81028.1"/>
    <property type="molecule type" value="Genomic_DNA"/>
</dbReference>
<dbReference type="Proteomes" id="UP000078396">
    <property type="component" value="Unassembled WGS sequence"/>
</dbReference>